<reference evidence="1 2" key="1">
    <citation type="submission" date="2024-04" db="EMBL/GenBank/DDBJ databases">
        <title>Symmetric and asymmetric DNA N6-adenine methylation regulates different biological responses in Mucorales.</title>
        <authorList>
            <consortium name="Lawrence Berkeley National Laboratory"/>
            <person name="Lax C."/>
            <person name="Mondo S.J."/>
            <person name="Osorio-Concepcion M."/>
            <person name="Muszewska A."/>
            <person name="Corrochano-Luque M."/>
            <person name="Gutierrez G."/>
            <person name="Riley R."/>
            <person name="Lipzen A."/>
            <person name="Guo J."/>
            <person name="Hundley H."/>
            <person name="Amirebrahimi M."/>
            <person name="Ng V."/>
            <person name="Lorenzo-Gutierrez D."/>
            <person name="Binder U."/>
            <person name="Yang J."/>
            <person name="Song Y."/>
            <person name="Canovas D."/>
            <person name="Navarro E."/>
            <person name="Freitag M."/>
            <person name="Gabaldon T."/>
            <person name="Grigoriev I.V."/>
            <person name="Corrochano L.M."/>
            <person name="Nicolas F.E."/>
            <person name="Garre V."/>
        </authorList>
    </citation>
    <scope>NUCLEOTIDE SEQUENCE [LARGE SCALE GENOMIC DNA]</scope>
    <source>
        <strain evidence="1 2">L51</strain>
    </source>
</reference>
<evidence type="ECO:0000313" key="2">
    <source>
        <dbReference type="Proteomes" id="UP001448207"/>
    </source>
</evidence>
<organism evidence="1 2">
    <name type="scientific">Phycomyces blakesleeanus</name>
    <dbReference type="NCBI Taxonomy" id="4837"/>
    <lineage>
        <taxon>Eukaryota</taxon>
        <taxon>Fungi</taxon>
        <taxon>Fungi incertae sedis</taxon>
        <taxon>Mucoromycota</taxon>
        <taxon>Mucoromycotina</taxon>
        <taxon>Mucoromycetes</taxon>
        <taxon>Mucorales</taxon>
        <taxon>Phycomycetaceae</taxon>
        <taxon>Phycomyces</taxon>
    </lineage>
</organism>
<name>A0ABR3BAE8_PHYBL</name>
<dbReference type="EMBL" id="JBCLYO010000002">
    <property type="protein sequence ID" value="KAL0092521.1"/>
    <property type="molecule type" value="Genomic_DNA"/>
</dbReference>
<gene>
    <name evidence="1" type="ORF">J3Q64DRAFT_1619326</name>
</gene>
<sequence>MISYISATEQNICIVALDFAGPSTDFNDLHSFHEKLKTIKIYNLPFSHKVHVFQREEILNDPSGLYPFNFRSK</sequence>
<dbReference type="Proteomes" id="UP001448207">
    <property type="component" value="Unassembled WGS sequence"/>
</dbReference>
<keyword evidence="2" id="KW-1185">Reference proteome</keyword>
<protein>
    <submittedName>
        <fullName evidence="1">Uncharacterized protein</fullName>
    </submittedName>
</protein>
<feature type="non-terminal residue" evidence="1">
    <location>
        <position position="73"/>
    </location>
</feature>
<comment type="caution">
    <text evidence="1">The sequence shown here is derived from an EMBL/GenBank/DDBJ whole genome shotgun (WGS) entry which is preliminary data.</text>
</comment>
<evidence type="ECO:0000313" key="1">
    <source>
        <dbReference type="EMBL" id="KAL0092521.1"/>
    </source>
</evidence>
<accession>A0ABR3BAE8</accession>
<proteinExistence type="predicted"/>